<reference evidence="1 2" key="1">
    <citation type="submission" date="2021-07" db="EMBL/GenBank/DDBJ databases">
        <title>Whole genome sequencing of non-tuberculosis mycobacteria type-strains.</title>
        <authorList>
            <person name="Igarashi Y."/>
            <person name="Osugi A."/>
            <person name="Mitarai S."/>
        </authorList>
    </citation>
    <scope>NUCLEOTIDE SEQUENCE [LARGE SCALE GENOMIC DNA]</scope>
    <source>
        <strain evidence="1 2">JCM 16370</strain>
    </source>
</reference>
<dbReference type="Proteomes" id="UP000825367">
    <property type="component" value="Chromosome"/>
</dbReference>
<keyword evidence="2" id="KW-1185">Reference proteome</keyword>
<dbReference type="EMBL" id="CP080333">
    <property type="protein sequence ID" value="QYL19004.1"/>
    <property type="molecule type" value="Genomic_DNA"/>
</dbReference>
<evidence type="ECO:0000313" key="1">
    <source>
        <dbReference type="EMBL" id="QYL19004.1"/>
    </source>
</evidence>
<proteinExistence type="predicted"/>
<gene>
    <name evidence="1" type="ORF">K0O64_11205</name>
</gene>
<protein>
    <recommendedName>
        <fullName evidence="3">Bacteriophage protein</fullName>
    </recommendedName>
</protein>
<name>A0ABX8VMH9_9MYCO</name>
<organism evidence="1 2">
    <name type="scientific">Mycolicibacterium pallens</name>
    <dbReference type="NCBI Taxonomy" id="370524"/>
    <lineage>
        <taxon>Bacteria</taxon>
        <taxon>Bacillati</taxon>
        <taxon>Actinomycetota</taxon>
        <taxon>Actinomycetes</taxon>
        <taxon>Mycobacteriales</taxon>
        <taxon>Mycobacteriaceae</taxon>
        <taxon>Mycolicibacterium</taxon>
    </lineage>
</organism>
<evidence type="ECO:0008006" key="3">
    <source>
        <dbReference type="Google" id="ProtNLM"/>
    </source>
</evidence>
<accession>A0ABX8VMH9</accession>
<sequence length="255" mass="27681">MYMSAERFALANQAVRETFAQCSIVWQSIPHWDVGDPGQITVADGKFSPPGFKNLIYKRKRFQVTLAQANAPTPDALLTEVMARTKVLARIFDNNILPKLYTNATLSLPTNNGATDLLNQLILARAHVEDGGYRAPSCLITNTIGLTNLSQISGGTFILEPLLAAGNINALHRTSKLNGDDKHTRIVVLGRRRRIPQGAAPEASPGEEPVDVAVSVPPSLEIDGETGGGNIRLTARIRYALRITDDRGLANIHEP</sequence>
<evidence type="ECO:0000313" key="2">
    <source>
        <dbReference type="Proteomes" id="UP000825367"/>
    </source>
</evidence>